<evidence type="ECO:0000259" key="4">
    <source>
        <dbReference type="PROSITE" id="PS01124"/>
    </source>
</evidence>
<keyword evidence="3" id="KW-0804">Transcription</keyword>
<keyword evidence="1" id="KW-0805">Transcription regulation</keyword>
<evidence type="ECO:0000256" key="2">
    <source>
        <dbReference type="ARBA" id="ARBA00023125"/>
    </source>
</evidence>
<dbReference type="Proteomes" id="UP000004535">
    <property type="component" value="Unassembled WGS sequence"/>
</dbReference>
<evidence type="ECO:0000313" key="6">
    <source>
        <dbReference type="Proteomes" id="UP000004535"/>
    </source>
</evidence>
<dbReference type="GO" id="GO:0003700">
    <property type="term" value="F:DNA-binding transcription factor activity"/>
    <property type="evidence" value="ECO:0007669"/>
    <property type="project" value="InterPro"/>
</dbReference>
<keyword evidence="2" id="KW-0238">DNA-binding</keyword>
<dbReference type="SMART" id="SM00342">
    <property type="entry name" value="HTH_ARAC"/>
    <property type="match status" value="1"/>
</dbReference>
<dbReference type="Pfam" id="PF12625">
    <property type="entry name" value="Arabinose_bd"/>
    <property type="match status" value="1"/>
</dbReference>
<evidence type="ECO:0000256" key="1">
    <source>
        <dbReference type="ARBA" id="ARBA00023015"/>
    </source>
</evidence>
<dbReference type="Gene3D" id="1.10.10.60">
    <property type="entry name" value="Homeodomain-like"/>
    <property type="match status" value="1"/>
</dbReference>
<dbReference type="AlphaFoldDB" id="B9BX36"/>
<evidence type="ECO:0000256" key="3">
    <source>
        <dbReference type="ARBA" id="ARBA00023163"/>
    </source>
</evidence>
<dbReference type="PROSITE" id="PS01124">
    <property type="entry name" value="HTH_ARAC_FAMILY_2"/>
    <property type="match status" value="1"/>
</dbReference>
<dbReference type="PANTHER" id="PTHR47894:SF1">
    <property type="entry name" value="HTH-TYPE TRANSCRIPTIONAL REGULATOR VQSM"/>
    <property type="match status" value="1"/>
</dbReference>
<dbReference type="PANTHER" id="PTHR47894">
    <property type="entry name" value="HTH-TYPE TRANSCRIPTIONAL REGULATOR GADX"/>
    <property type="match status" value="1"/>
</dbReference>
<evidence type="ECO:0000313" key="5">
    <source>
        <dbReference type="EMBL" id="EEE04546.1"/>
    </source>
</evidence>
<dbReference type="InterPro" id="IPR020449">
    <property type="entry name" value="Tscrpt_reg_AraC-type_HTH"/>
</dbReference>
<dbReference type="Pfam" id="PF12833">
    <property type="entry name" value="HTH_18"/>
    <property type="match status" value="1"/>
</dbReference>
<dbReference type="EMBL" id="ACFC01000014">
    <property type="protein sequence ID" value="EEE04546.1"/>
    <property type="molecule type" value="Genomic_DNA"/>
</dbReference>
<name>B9BX36_9BURK</name>
<feature type="domain" description="HTH araC/xylS-type" evidence="4">
    <location>
        <begin position="240"/>
        <end position="342"/>
    </location>
</feature>
<dbReference type="GO" id="GO:0000976">
    <property type="term" value="F:transcription cis-regulatory region binding"/>
    <property type="evidence" value="ECO:0007669"/>
    <property type="project" value="TreeGrafter"/>
</dbReference>
<gene>
    <name evidence="5" type="ORF">BURMUCGD2_2455</name>
</gene>
<dbReference type="SUPFAM" id="SSF46689">
    <property type="entry name" value="Homeodomain-like"/>
    <property type="match status" value="1"/>
</dbReference>
<dbReference type="InterPro" id="IPR009057">
    <property type="entry name" value="Homeodomain-like_sf"/>
</dbReference>
<accession>B9BX36</accession>
<dbReference type="InterPro" id="IPR032687">
    <property type="entry name" value="AraC-type_N"/>
</dbReference>
<dbReference type="PRINTS" id="PR00032">
    <property type="entry name" value="HTHARAC"/>
</dbReference>
<comment type="caution">
    <text evidence="5">The sequence shown here is derived from an EMBL/GenBank/DDBJ whole genome shotgun (WGS) entry which is preliminary data.</text>
</comment>
<protein>
    <submittedName>
        <fullName evidence="5">Transcriptional regulator, AraC family</fullName>
    </submittedName>
</protein>
<proteinExistence type="predicted"/>
<sequence>MDNARRFMTVWNFARSPASVLLMIEFGRSRAIAPPALLKGSQLTLKQLADPDFTVQAAQELTVASNLLRLAGNEAGVGLKVGLSYQLSAYGLLGYGLMSSATGRDAIVLGSRYLALTYTFVGMRYRRVGTHDAVVFEPSPELSTQLQRFFVERAMGATCRVLRDVMGPTFALATFDLAYSAEPGSRQQVLGTKVRYAQPASMITFEHAQLERPLPQANAATAAMCERMCAELLSRRRTRVDIVSFLNEYLATHAFERPPQLKDVAALLNTSERTLKRRLQEEGACFRDISNAVRKARAQALVAEGRLSIKEIAQELGFSDMSSFSQAYKRWTGVAPSMSRQGRAVRSAGL</sequence>
<dbReference type="InterPro" id="IPR018060">
    <property type="entry name" value="HTH_AraC"/>
</dbReference>
<dbReference type="GO" id="GO:0005829">
    <property type="term" value="C:cytosol"/>
    <property type="evidence" value="ECO:0007669"/>
    <property type="project" value="TreeGrafter"/>
</dbReference>
<organism evidence="5 6">
    <name type="scientific">Burkholderia multivorans CGD2</name>
    <dbReference type="NCBI Taxonomy" id="513052"/>
    <lineage>
        <taxon>Bacteria</taxon>
        <taxon>Pseudomonadati</taxon>
        <taxon>Pseudomonadota</taxon>
        <taxon>Betaproteobacteria</taxon>
        <taxon>Burkholderiales</taxon>
        <taxon>Burkholderiaceae</taxon>
        <taxon>Burkholderia</taxon>
        <taxon>Burkholderia cepacia complex</taxon>
    </lineage>
</organism>
<reference evidence="5 6" key="1">
    <citation type="journal article" date="2012" name="J. Bacteriol.">
        <title>Draft Genome Sequence Determination for Cystic Fibrosis and Chronic Granulomatous Disease Burkholderia multivorans Isolates.</title>
        <authorList>
            <person name="Varga J.J."/>
            <person name="Losada L."/>
            <person name="Zelazny A.M."/>
            <person name="Brinkac L."/>
            <person name="Harkins D."/>
            <person name="Radune D."/>
            <person name="Hostetler J."/>
            <person name="Sampaio E.P."/>
            <person name="Ronning C.M."/>
            <person name="Nierman W.C."/>
            <person name="Greenberg D.E."/>
            <person name="Holland S.M."/>
            <person name="Goldberg J.B."/>
        </authorList>
    </citation>
    <scope>NUCLEOTIDE SEQUENCE [LARGE SCALE GENOMIC DNA]</scope>
    <source>
        <strain evidence="5 6">CGD2</strain>
    </source>
</reference>